<dbReference type="eggNOG" id="COG1228">
    <property type="taxonomic scope" value="Bacteria"/>
</dbReference>
<dbReference type="InterPro" id="IPR032466">
    <property type="entry name" value="Metal_Hydrolase"/>
</dbReference>
<dbReference type="EMBL" id="CP003746">
    <property type="protein sequence ID" value="AFU99125.1"/>
    <property type="molecule type" value="Genomic_DNA"/>
</dbReference>
<sequence>MKLIYHTLSTLVVAILLIAPQAQAEQYLLINATLIDPATETVTPNAWVHIADGKILATGNTPLPAVAEHIDLDGAFLLPGLIDAHLHLTAGPLTVDMKDGAPALSMVSHEAITRFHAAAALASGVTTAFSPAGDPIANHRYAKQQRSGELSGPALHYAGLFFDPTPIAGGSVYPGDADGWRAEIERQKALGVSHIKLYHGLSEAELRQGTTLAKAAGLKSIAHLDHVSWQFAADAGVDALTHAFMPSADLLPQAARAQFEADRTPGSSQYLYRWFEAVDYDAEPMQTLFRTLASKNIRVDLTLIATEMAFIQPKLDSFYPTSDWQIHPAAANWRQNIGMSVYNWTADDFQRAEAVYPKVLELVERMHEAGVPLLIGSDSYGAGDWFWRELQLHQRAGLDNWRILQMVTSDAARILQLGNIGRLKAGAQADLIAITQNPLDDIAALRSVNLVIQAGIRHSVAALRADLASAAQAHRISAQ</sequence>
<feature type="domain" description="Amidohydrolase-related" evidence="2">
    <location>
        <begin position="348"/>
        <end position="450"/>
    </location>
</feature>
<dbReference type="AlphaFoldDB" id="K4KLM5"/>
<dbReference type="SUPFAM" id="SSF51556">
    <property type="entry name" value="Metallo-dependent hydrolases"/>
    <property type="match status" value="1"/>
</dbReference>
<organism evidence="3 4">
    <name type="scientific">Simiduia agarivorans (strain DSM 21679 / JCM 13881 / BCRC 17597 / SA1)</name>
    <dbReference type="NCBI Taxonomy" id="1117647"/>
    <lineage>
        <taxon>Bacteria</taxon>
        <taxon>Pseudomonadati</taxon>
        <taxon>Pseudomonadota</taxon>
        <taxon>Gammaproteobacteria</taxon>
        <taxon>Cellvibrionales</taxon>
        <taxon>Cellvibrionaceae</taxon>
        <taxon>Simiduia</taxon>
    </lineage>
</organism>
<dbReference type="Gene3D" id="2.30.40.10">
    <property type="entry name" value="Urease, subunit C, domain 1"/>
    <property type="match status" value="1"/>
</dbReference>
<dbReference type="SUPFAM" id="SSF51338">
    <property type="entry name" value="Composite domain of metallo-dependent hydrolases"/>
    <property type="match status" value="2"/>
</dbReference>
<keyword evidence="1" id="KW-0732">Signal</keyword>
<keyword evidence="4" id="KW-1185">Reference proteome</keyword>
<dbReference type="InterPro" id="IPR006680">
    <property type="entry name" value="Amidohydro-rel"/>
</dbReference>
<dbReference type="Pfam" id="PF01979">
    <property type="entry name" value="Amidohydro_1"/>
    <property type="match status" value="1"/>
</dbReference>
<dbReference type="STRING" id="1117647.M5M_09710"/>
<dbReference type="PANTHER" id="PTHR43135:SF3">
    <property type="entry name" value="ALPHA-D-RIBOSE 1-METHYLPHOSPHONATE 5-TRIPHOSPHATE DIPHOSPHATASE"/>
    <property type="match status" value="1"/>
</dbReference>
<protein>
    <submittedName>
        <fullName evidence="3">Amidohydrolase</fullName>
    </submittedName>
</protein>
<dbReference type="RefSeq" id="WP_015047289.1">
    <property type="nucleotide sequence ID" value="NC_018868.3"/>
</dbReference>
<gene>
    <name evidence="3" type="ordered locus">M5M_09710</name>
</gene>
<feature type="chain" id="PRO_5003878456" evidence="1">
    <location>
        <begin position="25"/>
        <end position="479"/>
    </location>
</feature>
<evidence type="ECO:0000313" key="3">
    <source>
        <dbReference type="EMBL" id="AFU99125.1"/>
    </source>
</evidence>
<dbReference type="HOGENOM" id="CLU_023620_4_2_6"/>
<name>K4KLM5_SIMAS</name>
<dbReference type="PANTHER" id="PTHR43135">
    <property type="entry name" value="ALPHA-D-RIBOSE 1-METHYLPHOSPHONATE 5-TRIPHOSPHATE DIPHOSPHATASE"/>
    <property type="match status" value="1"/>
</dbReference>
<dbReference type="GO" id="GO:0016810">
    <property type="term" value="F:hydrolase activity, acting on carbon-nitrogen (but not peptide) bonds"/>
    <property type="evidence" value="ECO:0007669"/>
    <property type="project" value="InterPro"/>
</dbReference>
<reference evidence="3 4" key="1">
    <citation type="journal article" date="2013" name="Genome Announc.">
        <title>Complete genome sequence of Simiduia agarivorans SA1(T), a marine bacterium able to degrade a variety of polysaccharides.</title>
        <authorList>
            <person name="Lin S.Y."/>
            <person name="Shieh W.Y."/>
            <person name="Chen J.S."/>
            <person name="Tang S.L."/>
        </authorList>
    </citation>
    <scope>NUCLEOTIDE SEQUENCE [LARGE SCALE GENOMIC DNA]</scope>
    <source>
        <strain evidence="4">DSM 21679 / JCM 13881 / BCRC 17597 / SA1</strain>
    </source>
</reference>
<dbReference type="Gene3D" id="3.20.20.140">
    <property type="entry name" value="Metal-dependent hydrolases"/>
    <property type="match status" value="1"/>
</dbReference>
<evidence type="ECO:0000256" key="1">
    <source>
        <dbReference type="SAM" id="SignalP"/>
    </source>
</evidence>
<dbReference type="KEGG" id="saga:M5M_09710"/>
<evidence type="ECO:0000259" key="2">
    <source>
        <dbReference type="Pfam" id="PF01979"/>
    </source>
</evidence>
<accession>K4KLM5</accession>
<dbReference type="InterPro" id="IPR011059">
    <property type="entry name" value="Metal-dep_hydrolase_composite"/>
</dbReference>
<evidence type="ECO:0000313" key="4">
    <source>
        <dbReference type="Proteomes" id="UP000000466"/>
    </source>
</evidence>
<dbReference type="OrthoDB" id="9807210at2"/>
<proteinExistence type="predicted"/>
<feature type="signal peptide" evidence="1">
    <location>
        <begin position="1"/>
        <end position="24"/>
    </location>
</feature>
<dbReference type="InterPro" id="IPR051781">
    <property type="entry name" value="Metallo-dep_Hydrolase"/>
</dbReference>
<dbReference type="Proteomes" id="UP000000466">
    <property type="component" value="Chromosome"/>
</dbReference>